<dbReference type="GO" id="GO:0003676">
    <property type="term" value="F:nucleic acid binding"/>
    <property type="evidence" value="ECO:0007669"/>
    <property type="project" value="InterPro"/>
</dbReference>
<evidence type="ECO:0000256" key="1">
    <source>
        <dbReference type="PROSITE-ProRule" id="PRU00047"/>
    </source>
</evidence>
<dbReference type="SUPFAM" id="SSF57756">
    <property type="entry name" value="Retrovirus zinc finger-like domains"/>
    <property type="match status" value="1"/>
</dbReference>
<dbReference type="SMART" id="SM00343">
    <property type="entry name" value="ZnF_C2HC"/>
    <property type="match status" value="1"/>
</dbReference>
<protein>
    <recommendedName>
        <fullName evidence="3">CCHC-type domain-containing protein</fullName>
    </recommendedName>
</protein>
<keyword evidence="1" id="KW-0479">Metal-binding</keyword>
<evidence type="ECO:0000259" key="3">
    <source>
        <dbReference type="PROSITE" id="PS50158"/>
    </source>
</evidence>
<evidence type="ECO:0000313" key="4">
    <source>
        <dbReference type="EMBL" id="MQL93509.1"/>
    </source>
</evidence>
<keyword evidence="5" id="KW-1185">Reference proteome</keyword>
<feature type="region of interest" description="Disordered" evidence="2">
    <location>
        <begin position="91"/>
        <end position="128"/>
    </location>
</feature>
<comment type="caution">
    <text evidence="4">The sequence shown here is derived from an EMBL/GenBank/DDBJ whole genome shotgun (WGS) entry which is preliminary data.</text>
</comment>
<gene>
    <name evidence="4" type="ORF">Taro_026151</name>
</gene>
<dbReference type="Gene3D" id="4.10.60.10">
    <property type="entry name" value="Zinc finger, CCHC-type"/>
    <property type="match status" value="1"/>
</dbReference>
<dbReference type="InterPro" id="IPR001878">
    <property type="entry name" value="Znf_CCHC"/>
</dbReference>
<name>A0A843VQG5_COLES</name>
<evidence type="ECO:0000313" key="5">
    <source>
        <dbReference type="Proteomes" id="UP000652761"/>
    </source>
</evidence>
<accession>A0A843VQG5</accession>
<feature type="domain" description="CCHC-type" evidence="3">
    <location>
        <begin position="53"/>
        <end position="68"/>
    </location>
</feature>
<dbReference type="AlphaFoldDB" id="A0A843VQG5"/>
<evidence type="ECO:0000256" key="2">
    <source>
        <dbReference type="SAM" id="MobiDB-lite"/>
    </source>
</evidence>
<dbReference type="EMBL" id="NMUH01001571">
    <property type="protein sequence ID" value="MQL93509.1"/>
    <property type="molecule type" value="Genomic_DNA"/>
</dbReference>
<organism evidence="4 5">
    <name type="scientific">Colocasia esculenta</name>
    <name type="common">Wild taro</name>
    <name type="synonym">Arum esculentum</name>
    <dbReference type="NCBI Taxonomy" id="4460"/>
    <lineage>
        <taxon>Eukaryota</taxon>
        <taxon>Viridiplantae</taxon>
        <taxon>Streptophyta</taxon>
        <taxon>Embryophyta</taxon>
        <taxon>Tracheophyta</taxon>
        <taxon>Spermatophyta</taxon>
        <taxon>Magnoliopsida</taxon>
        <taxon>Liliopsida</taxon>
        <taxon>Araceae</taxon>
        <taxon>Aroideae</taxon>
        <taxon>Colocasieae</taxon>
        <taxon>Colocasia</taxon>
    </lineage>
</organism>
<feature type="compositionally biased region" description="Basic and acidic residues" evidence="2">
    <location>
        <begin position="98"/>
        <end position="109"/>
    </location>
</feature>
<keyword evidence="1" id="KW-0863">Zinc-finger</keyword>
<dbReference type="InterPro" id="IPR036875">
    <property type="entry name" value="Znf_CCHC_sf"/>
</dbReference>
<keyword evidence="1" id="KW-0862">Zinc</keyword>
<sequence length="235" mass="27158">MPSDSENDEMAMLTRQFKKFLKLKKRGSGNSKPFQKKDFLNKFESNKKYDIVCYECKKQGHMREECPELKKKLKKEKFTFKKANAILATWSDEDEDKDSQHNSGDDEVHGLMARSNDSTEEPQRKGAKEIHKYFMAKKRLNESRDSRTQASVGPKTNLISKLRSLAAIHCKWIQDIGCARQEMIREHRRTVLQKWDSVSTQPEVVSTLVTLPRELILPVWDSVSTHSVVVSTHSS</sequence>
<reference evidence="4" key="1">
    <citation type="submission" date="2017-07" db="EMBL/GenBank/DDBJ databases">
        <title>Taro Niue Genome Assembly and Annotation.</title>
        <authorList>
            <person name="Atibalentja N."/>
            <person name="Keating K."/>
            <person name="Fields C.J."/>
        </authorList>
    </citation>
    <scope>NUCLEOTIDE SEQUENCE</scope>
    <source>
        <strain evidence="4">Niue_2</strain>
        <tissue evidence="4">Leaf</tissue>
    </source>
</reference>
<proteinExistence type="predicted"/>
<dbReference type="PROSITE" id="PS50158">
    <property type="entry name" value="ZF_CCHC"/>
    <property type="match status" value="1"/>
</dbReference>
<dbReference type="Proteomes" id="UP000652761">
    <property type="component" value="Unassembled WGS sequence"/>
</dbReference>
<dbReference type="GO" id="GO:0008270">
    <property type="term" value="F:zinc ion binding"/>
    <property type="evidence" value="ECO:0007669"/>
    <property type="project" value="UniProtKB-KW"/>
</dbReference>